<keyword evidence="15" id="KW-1185">Reference proteome</keyword>
<dbReference type="EMBL" id="CP002498">
    <property type="protein sequence ID" value="AET38033.1"/>
    <property type="molecule type" value="Genomic_DNA"/>
</dbReference>
<keyword evidence="9" id="KW-0811">Translocation</keyword>
<dbReference type="FunFam" id="3.30.1610.10:FF:000003">
    <property type="entry name" value="Nucleoporin SONB, putative"/>
    <property type="match status" value="1"/>
</dbReference>
<dbReference type="InterPro" id="IPR025574">
    <property type="entry name" value="Nucleoporin_FG_rpt"/>
</dbReference>
<comment type="subcellular location">
    <subcellularLocation>
        <location evidence="1">Nucleus membrane</location>
        <topology evidence="1">Peripheral membrane protein</topology>
        <orientation evidence="1">Cytoplasmic side</orientation>
    </subcellularLocation>
    <subcellularLocation>
        <location evidence="3">Nucleus membrane</location>
        <topology evidence="3">Peripheral membrane protein</topology>
        <orientation evidence="3">Nucleoplasmic side</orientation>
    </subcellularLocation>
    <subcellularLocation>
        <location evidence="2">Nucleus</location>
        <location evidence="2">Nuclear pore complex</location>
    </subcellularLocation>
</comment>
<dbReference type="GO" id="GO:0031965">
    <property type="term" value="C:nuclear membrane"/>
    <property type="evidence" value="ECO:0007669"/>
    <property type="project" value="UniProtKB-SubCell"/>
</dbReference>
<dbReference type="FunFam" id="1.10.10.2360:FF:000001">
    <property type="entry name" value="Nuclear pore complex protein Nup98-Nup96"/>
    <property type="match status" value="1"/>
</dbReference>
<evidence type="ECO:0000259" key="13">
    <source>
        <dbReference type="PROSITE" id="PS51434"/>
    </source>
</evidence>
<dbReference type="InterPro" id="IPR037665">
    <property type="entry name" value="Nucleoporin_S59-like"/>
</dbReference>
<dbReference type="OMA" id="GDILWPG"/>
<keyword evidence="5" id="KW-0813">Transport</keyword>
<feature type="compositionally biased region" description="Low complexity" evidence="12">
    <location>
        <begin position="650"/>
        <end position="660"/>
    </location>
</feature>
<feature type="compositionally biased region" description="Polar residues" evidence="12">
    <location>
        <begin position="33"/>
        <end position="45"/>
    </location>
</feature>
<evidence type="ECO:0000256" key="2">
    <source>
        <dbReference type="ARBA" id="ARBA00004567"/>
    </source>
</evidence>
<organism evidence="14 15">
    <name type="scientific">Eremothecium cymbalariae (strain CBS 270.75 / DBVPG 7215 / KCTC 17166 / NRRL Y-17582)</name>
    <name type="common">Yeast</name>
    <dbReference type="NCBI Taxonomy" id="931890"/>
    <lineage>
        <taxon>Eukaryota</taxon>
        <taxon>Fungi</taxon>
        <taxon>Dikarya</taxon>
        <taxon>Ascomycota</taxon>
        <taxon>Saccharomycotina</taxon>
        <taxon>Saccharomycetes</taxon>
        <taxon>Saccharomycetales</taxon>
        <taxon>Saccharomycetaceae</taxon>
        <taxon>Eremothecium</taxon>
    </lineage>
</organism>
<evidence type="ECO:0000256" key="9">
    <source>
        <dbReference type="ARBA" id="ARBA00023010"/>
    </source>
</evidence>
<dbReference type="RefSeq" id="XP_003644850.1">
    <property type="nucleotide sequence ID" value="XM_003644802.1"/>
</dbReference>
<feature type="region of interest" description="Disordered" evidence="12">
    <location>
        <begin position="294"/>
        <end position="669"/>
    </location>
</feature>
<dbReference type="PROSITE" id="PS51434">
    <property type="entry name" value="NUP_C"/>
    <property type="match status" value="1"/>
</dbReference>
<dbReference type="PANTHER" id="PTHR23198">
    <property type="entry name" value="NUCLEOPORIN"/>
    <property type="match status" value="1"/>
</dbReference>
<feature type="compositionally biased region" description="Low complexity" evidence="12">
    <location>
        <begin position="890"/>
        <end position="901"/>
    </location>
</feature>
<feature type="region of interest" description="Disordered" evidence="12">
    <location>
        <begin position="782"/>
        <end position="801"/>
    </location>
</feature>
<dbReference type="eggNOG" id="KOG0845">
    <property type="taxonomic scope" value="Eukaryota"/>
</dbReference>
<feature type="compositionally biased region" description="Low complexity" evidence="12">
    <location>
        <begin position="736"/>
        <end position="752"/>
    </location>
</feature>
<dbReference type="GO" id="GO:0044614">
    <property type="term" value="C:nuclear pore cytoplasmic filaments"/>
    <property type="evidence" value="ECO:0007669"/>
    <property type="project" value="TreeGrafter"/>
</dbReference>
<evidence type="ECO:0000256" key="12">
    <source>
        <dbReference type="SAM" id="MobiDB-lite"/>
    </source>
</evidence>
<keyword evidence="6" id="KW-0677">Repeat</keyword>
<sequence>MFGVSRPTFGNTGASPFGQQQTGTFGQPQSTTNAFGSNTTNNAQSGFGGFGNTQQQATPSPFGMSQQQQSNNGPFGQATSSVSNPPSLFNGNAGGQAAAGGTGIKPFSAYTEKDATTGVNNAFQSISCMPEYKNYSFEELRFQDYKANNKYGQGGTGAGGNVASSFGAQSNSSPFGTNNQASFGVGNANASSTGGFFGQANTNTASSPFNQNTTSNAFGQATANSPFVQTSTNAFGQGAAGASSSPFGQGNAAANSPFGLKTATTTGAGGGGGLFGQNNTSATFGQNATTSGGLFGQSGNANNASPFGQSSTFNQAANTSAGGLFGQNNNQQQQQPGSMFASSNNQQSGGLFGQNNTQQQSTGLFGNANSATATFGQSNTSGLFNKPTTAGGLFGQSGTQPQQQGGGLFGQNNTNTVFGQGNPSSGGLFGQTQQAQPPQAGGPSGAGAGAGAGIFGQNTQQGSLFGQSNNTQQPQQQQQQPQQGGLFVQNGQQQQGGLFGQNSGSNSFRQTSNAAAGGIFGSKPPATGGLFGQNTVGGNRFGQPTTNNTNTGGLFGQNNAQQQSGGMFGSNNTQQPSGGLFGQNSNAQQQPGSGLFGQNNNTQQLGGGLFGQNNNQQQGGGMFGSKPTGTSTGGLFSGGNNAPAAGGLFGNNNQQQQQQQQGGGLFGNNTAQSGAIAGGLFGNKTLNNNTGAGLFGNNSSSQTNNTGVGLFGSTNNVNANSNSGSGGLFTPKPLNASSSSATGSLFGSKPSGTSTVGATGGGLFSSKPGVATSSGLFGPKAPGSTTNGLFGNTNSSSTGSNIANLQQPVGNSVSSAQQGNNPYGTNELFSRVIIPNSFTQPSKPSATKINADNKKKASLTSAYRLAPKPLFSPKSKANGTAARSGNNIMSRKVSSMSSSQESTRELVPTSTGSSTVFTNETDEIILSSTNRLFNPDKKSFKNLILNRKKMEDAAGVGNDGNEEPKRITFAPALASEKETSQSKESNFFETVHDTPAAAKENKKPSYIFNGTNLPIMQANTAVEEKKDIVKPSGFVGDDLSFIEDGYYISPSLETLSSMTLLQLRKVSGLVVGQNDYGKIEFLAPVDLSNISLPTICGNLVRFAEKVCEVSYVGNIAPPPGDQLNVRARITLHSTYPTDKATRQPIKDPKHPILKRHIEKLKKIEHTKFESYDVKTGSYIFIVETPVA</sequence>
<feature type="region of interest" description="Disordered" evidence="12">
    <location>
        <begin position="1"/>
        <end position="98"/>
    </location>
</feature>
<reference evidence="15" key="1">
    <citation type="journal article" date="2012" name="G3 (Bethesda)">
        <title>Pichia sorbitophila, an interspecies yeast hybrid reveals early steps of genome resolution following polyploidization.</title>
        <authorList>
            <person name="Leh Louis V."/>
            <person name="Despons L."/>
            <person name="Friedrich A."/>
            <person name="Martin T."/>
            <person name="Durrens P."/>
            <person name="Casaregola S."/>
            <person name="Neuveglise C."/>
            <person name="Fairhead C."/>
            <person name="Marck C."/>
            <person name="Cruz J.A."/>
            <person name="Straub M.L."/>
            <person name="Kugler V."/>
            <person name="Sacerdot C."/>
            <person name="Uzunov Z."/>
            <person name="Thierry A."/>
            <person name="Weiss S."/>
            <person name="Bleykasten C."/>
            <person name="De Montigny J."/>
            <person name="Jacques N."/>
            <person name="Jung P."/>
            <person name="Lemaire M."/>
            <person name="Mallet S."/>
            <person name="Morel G."/>
            <person name="Richard G.F."/>
            <person name="Sarkar A."/>
            <person name="Savel G."/>
            <person name="Schacherer J."/>
            <person name="Seret M.L."/>
            <person name="Talla E."/>
            <person name="Samson G."/>
            <person name="Jubin C."/>
            <person name="Poulain J."/>
            <person name="Vacherie B."/>
            <person name="Barbe V."/>
            <person name="Pelletier E."/>
            <person name="Sherman D.J."/>
            <person name="Westhof E."/>
            <person name="Weissenbach J."/>
            <person name="Baret P.V."/>
            <person name="Wincker P."/>
            <person name="Gaillardin C."/>
            <person name="Dujon B."/>
            <person name="Souciet J.L."/>
        </authorList>
    </citation>
    <scope>NUCLEOTIDE SEQUENCE [LARGE SCALE GENOMIC DNA]</scope>
    <source>
        <strain evidence="15">CBS 270.75 / DBVPG 7215 / KCTC 17166 / NRRL Y-17582</strain>
    </source>
</reference>
<dbReference type="Gene3D" id="3.30.1610.10">
    <property type="entry name" value="Peptidase S59, nucleoporin"/>
    <property type="match status" value="1"/>
</dbReference>
<dbReference type="InterPro" id="IPR036903">
    <property type="entry name" value="Nup98_auto-Pept-S59_dom_sf"/>
</dbReference>
<feature type="compositionally biased region" description="Gly residues" evidence="12">
    <location>
        <begin position="442"/>
        <end position="454"/>
    </location>
</feature>
<evidence type="ECO:0000313" key="15">
    <source>
        <dbReference type="Proteomes" id="UP000006790"/>
    </source>
</evidence>
<evidence type="ECO:0000313" key="14">
    <source>
        <dbReference type="EMBL" id="AET38033.1"/>
    </source>
</evidence>
<feature type="region of interest" description="Disordered" evidence="12">
    <location>
        <begin position="869"/>
        <end position="914"/>
    </location>
</feature>
<name>G8JPS8_ERECY</name>
<dbReference type="FunCoup" id="G8JPS8">
    <property type="interactions" value="217"/>
</dbReference>
<feature type="compositionally biased region" description="Low complexity" evidence="12">
    <location>
        <begin position="15"/>
        <end position="32"/>
    </location>
</feature>
<dbReference type="InParanoid" id="G8JPS8"/>
<dbReference type="GO" id="GO:0017056">
    <property type="term" value="F:structural constituent of nuclear pore"/>
    <property type="evidence" value="ECO:0007669"/>
    <property type="project" value="InterPro"/>
</dbReference>
<keyword evidence="8" id="KW-0653">Protein transport</keyword>
<dbReference type="HOGENOM" id="CLU_011051_0_0_1"/>
<dbReference type="Proteomes" id="UP000006790">
    <property type="component" value="Chromosome 2"/>
</dbReference>
<dbReference type="GeneID" id="11470594"/>
<feature type="compositionally biased region" description="Polar residues" evidence="12">
    <location>
        <begin position="336"/>
        <end position="388"/>
    </location>
</feature>
<evidence type="ECO:0000256" key="7">
    <source>
        <dbReference type="ARBA" id="ARBA00022816"/>
    </source>
</evidence>
<feature type="region of interest" description="Disordered" evidence="12">
    <location>
        <begin position="722"/>
        <end position="752"/>
    </location>
</feature>
<feature type="compositionally biased region" description="Polar residues" evidence="12">
    <location>
        <begin position="458"/>
        <end position="471"/>
    </location>
</feature>
<dbReference type="STRING" id="931890.G8JPS8"/>
<dbReference type="OrthoDB" id="3797628at2759"/>
<comment type="similarity">
    <text evidence="4">Belongs to the nucleoporin GLFG family.</text>
</comment>
<feature type="compositionally biased region" description="Low complexity" evidence="12">
    <location>
        <begin position="541"/>
        <end position="559"/>
    </location>
</feature>
<keyword evidence="11" id="KW-0539">Nucleus</keyword>
<evidence type="ECO:0000256" key="6">
    <source>
        <dbReference type="ARBA" id="ARBA00022737"/>
    </source>
</evidence>
<feature type="compositionally biased region" description="Polar residues" evidence="12">
    <location>
        <begin position="294"/>
        <end position="321"/>
    </location>
</feature>
<dbReference type="GO" id="GO:0003723">
    <property type="term" value="F:RNA binding"/>
    <property type="evidence" value="ECO:0007669"/>
    <property type="project" value="TreeGrafter"/>
</dbReference>
<dbReference type="GO" id="GO:0008139">
    <property type="term" value="F:nuclear localization sequence binding"/>
    <property type="evidence" value="ECO:0007669"/>
    <property type="project" value="TreeGrafter"/>
</dbReference>
<dbReference type="Pfam" id="PF13634">
    <property type="entry name" value="Nucleoporin_FG"/>
    <property type="match status" value="6"/>
</dbReference>
<dbReference type="GO" id="GO:0034398">
    <property type="term" value="P:telomere tethering at nuclear periphery"/>
    <property type="evidence" value="ECO:0007669"/>
    <property type="project" value="TreeGrafter"/>
</dbReference>
<dbReference type="MEROPS" id="S59.951"/>
<dbReference type="SUPFAM" id="SSF82215">
    <property type="entry name" value="C-terminal autoproteolytic domain of nucleoporin nup98"/>
    <property type="match status" value="1"/>
</dbReference>
<evidence type="ECO:0000256" key="11">
    <source>
        <dbReference type="ARBA" id="ARBA00023242"/>
    </source>
</evidence>
<feature type="compositionally biased region" description="Polar residues" evidence="12">
    <location>
        <begin position="52"/>
        <end position="90"/>
    </location>
</feature>
<dbReference type="GO" id="GO:0000973">
    <property type="term" value="P:post-transcriptional tethering of RNA polymerase II gene DNA at nuclear periphery"/>
    <property type="evidence" value="ECO:0007669"/>
    <property type="project" value="TreeGrafter"/>
</dbReference>
<feature type="compositionally biased region" description="Low complexity" evidence="12">
    <location>
        <begin position="472"/>
        <end position="508"/>
    </location>
</feature>
<feature type="compositionally biased region" description="Low complexity" evidence="12">
    <location>
        <begin position="430"/>
        <end position="441"/>
    </location>
</feature>
<dbReference type="KEGG" id="erc:Ecym_2290"/>
<feature type="compositionally biased region" description="Low complexity" evidence="12">
    <location>
        <begin position="783"/>
        <end position="801"/>
    </location>
</feature>
<evidence type="ECO:0000256" key="8">
    <source>
        <dbReference type="ARBA" id="ARBA00022927"/>
    </source>
</evidence>
<dbReference type="Gene3D" id="1.10.10.2360">
    <property type="match status" value="1"/>
</dbReference>
<keyword evidence="10" id="KW-0906">Nuclear pore complex</keyword>
<dbReference type="Pfam" id="PF04096">
    <property type="entry name" value="Nucleoporin2"/>
    <property type="match status" value="1"/>
</dbReference>
<feature type="compositionally biased region" description="Polar residues" evidence="12">
    <location>
        <begin position="875"/>
        <end position="889"/>
    </location>
</feature>
<evidence type="ECO:0000256" key="10">
    <source>
        <dbReference type="ARBA" id="ARBA00023132"/>
    </source>
</evidence>
<evidence type="ECO:0000256" key="1">
    <source>
        <dbReference type="ARBA" id="ARBA00004335"/>
    </source>
</evidence>
<dbReference type="PANTHER" id="PTHR23198:SF30">
    <property type="entry name" value="NUCLEOPORIN NUP100_NSP100-RELATED"/>
    <property type="match status" value="1"/>
</dbReference>
<feature type="domain" description="Peptidase S59" evidence="13">
    <location>
        <begin position="1043"/>
        <end position="1185"/>
    </location>
</feature>
<dbReference type="GO" id="GO:0044613">
    <property type="term" value="C:nuclear pore central transport channel"/>
    <property type="evidence" value="ECO:0007669"/>
    <property type="project" value="UniProtKB-ARBA"/>
</dbReference>
<protein>
    <recommendedName>
        <fullName evidence="13">Peptidase S59 domain-containing protein</fullName>
    </recommendedName>
</protein>
<dbReference type="Pfam" id="PF21240">
    <property type="entry name" value="Nup98_GLEBS"/>
    <property type="match status" value="1"/>
</dbReference>
<proteinExistence type="inferred from homology"/>
<gene>
    <name evidence="14" type="ordered locus">Ecym_2290</name>
</gene>
<dbReference type="AlphaFoldDB" id="G8JPS8"/>
<evidence type="ECO:0000256" key="5">
    <source>
        <dbReference type="ARBA" id="ARBA00022448"/>
    </source>
</evidence>
<dbReference type="GO" id="GO:0006406">
    <property type="term" value="P:mRNA export from nucleus"/>
    <property type="evidence" value="ECO:0007669"/>
    <property type="project" value="UniProtKB-ARBA"/>
</dbReference>
<evidence type="ECO:0000256" key="3">
    <source>
        <dbReference type="ARBA" id="ARBA00004620"/>
    </source>
</evidence>
<keyword evidence="7" id="KW-0509">mRNA transport</keyword>
<dbReference type="GO" id="GO:0006606">
    <property type="term" value="P:protein import into nucleus"/>
    <property type="evidence" value="ECO:0007669"/>
    <property type="project" value="UniProtKB-ARBA"/>
</dbReference>
<evidence type="ECO:0000256" key="4">
    <source>
        <dbReference type="ARBA" id="ARBA00008926"/>
    </source>
</evidence>
<dbReference type="InterPro" id="IPR007230">
    <property type="entry name" value="Nup98_auto-Pept-S59_dom"/>
</dbReference>
<feature type="compositionally biased region" description="Polar residues" evidence="12">
    <location>
        <begin position="560"/>
        <end position="592"/>
    </location>
</feature>
<accession>G8JPS8</accession>